<name>A0A9Q6HRV7_9STAP</name>
<keyword evidence="2" id="KW-1133">Transmembrane helix</keyword>
<reference evidence="3 4" key="1">
    <citation type="journal article" date="2016" name="Front. Microbiol.">
        <title>Comprehensive Phylogenetic Analysis of Bovine Non-aureus Staphylococci Species Based on Whole-Genome Sequencing.</title>
        <authorList>
            <person name="Naushad S."/>
            <person name="Barkema H.W."/>
            <person name="Luby C."/>
            <person name="Condas L.A."/>
            <person name="Nobrega D.B."/>
            <person name="Carson D.A."/>
            <person name="De Buck J."/>
        </authorList>
    </citation>
    <scope>NUCLEOTIDE SEQUENCE [LARGE SCALE GENOMIC DNA]</scope>
    <source>
        <strain evidence="3 4">SNUC 1231</strain>
    </source>
</reference>
<comment type="caution">
    <text evidence="3">The sequence shown here is derived from an EMBL/GenBank/DDBJ whole genome shotgun (WGS) entry which is preliminary data.</text>
</comment>
<dbReference type="EMBL" id="PZFQ01000002">
    <property type="protein sequence ID" value="PTI77522.1"/>
    <property type="molecule type" value="Genomic_DNA"/>
</dbReference>
<sequence>MSRPVKLTVSIYLVIVSVLTCSYLILILIGSMQGNDMKNSVLDTDNSKRVENVDHINNTSKQTTTETNSVPNDSQSSLIKQISSFNSIQSHTRSLDNPSSENLV</sequence>
<dbReference type="AlphaFoldDB" id="A0A9Q6HRV7"/>
<keyword evidence="2" id="KW-0472">Membrane</keyword>
<dbReference type="RefSeq" id="WP_107544739.1">
    <property type="nucleotide sequence ID" value="NZ_JAMWUX010000002.1"/>
</dbReference>
<organism evidence="3 4">
    <name type="scientific">Staphylococcus succinus</name>
    <dbReference type="NCBI Taxonomy" id="61015"/>
    <lineage>
        <taxon>Bacteria</taxon>
        <taxon>Bacillati</taxon>
        <taxon>Bacillota</taxon>
        <taxon>Bacilli</taxon>
        <taxon>Bacillales</taxon>
        <taxon>Staphylococcaceae</taxon>
        <taxon>Staphylococcus</taxon>
    </lineage>
</organism>
<feature type="compositionally biased region" description="Polar residues" evidence="1">
    <location>
        <begin position="55"/>
        <end position="75"/>
    </location>
</feature>
<evidence type="ECO:0000256" key="2">
    <source>
        <dbReference type="SAM" id="Phobius"/>
    </source>
</evidence>
<dbReference type="Proteomes" id="UP000241960">
    <property type="component" value="Unassembled WGS sequence"/>
</dbReference>
<feature type="compositionally biased region" description="Basic and acidic residues" evidence="1">
    <location>
        <begin position="45"/>
        <end position="54"/>
    </location>
</feature>
<feature type="region of interest" description="Disordered" evidence="1">
    <location>
        <begin position="43"/>
        <end position="75"/>
    </location>
</feature>
<accession>A0A9Q6HRV7</accession>
<evidence type="ECO:0000256" key="1">
    <source>
        <dbReference type="SAM" id="MobiDB-lite"/>
    </source>
</evidence>
<keyword evidence="2" id="KW-0812">Transmembrane</keyword>
<gene>
    <name evidence="3" type="ORF">BU058_00860</name>
</gene>
<proteinExistence type="predicted"/>
<feature type="transmembrane region" description="Helical" evidence="2">
    <location>
        <begin position="12"/>
        <end position="30"/>
    </location>
</feature>
<evidence type="ECO:0000313" key="3">
    <source>
        <dbReference type="EMBL" id="PTI77522.1"/>
    </source>
</evidence>
<protein>
    <submittedName>
        <fullName evidence="3">Uncharacterized protein</fullName>
    </submittedName>
</protein>
<evidence type="ECO:0000313" key="4">
    <source>
        <dbReference type="Proteomes" id="UP000241960"/>
    </source>
</evidence>